<dbReference type="NCBIfam" id="NF007702">
    <property type="entry name" value="PRK10387.1"/>
    <property type="match status" value="1"/>
</dbReference>
<dbReference type="SUPFAM" id="SSF47616">
    <property type="entry name" value="GST C-terminal domain-like"/>
    <property type="match status" value="1"/>
</dbReference>
<accession>A0A5B7YAG2</accession>
<dbReference type="InterPro" id="IPR036249">
    <property type="entry name" value="Thioredoxin-like_sf"/>
</dbReference>
<sequence length="217" mass="25193">MITLYQYQHCPFCLRADMVANYLDIRHQKVYLLNNDEETSMRLVNKKSIPILELEDGTALCDSEEIISRLQTFSENKVVTDKVNHDEQLGAFHDIKDEIDAMLFPRTILIKQPEFSTPAARNYFQSEKEALLGMSFDTAMDNSKTYQNRIEKTLSGMSDIVLPSQRDDSLSIADLYLYPWLRNLTMIKNIKMRDNQKTYLEEISVLTNTIGYTDRAQ</sequence>
<evidence type="ECO:0000259" key="2">
    <source>
        <dbReference type="Pfam" id="PF13409"/>
    </source>
</evidence>
<dbReference type="EMBL" id="CP039852">
    <property type="protein sequence ID" value="QCZ92440.1"/>
    <property type="molecule type" value="Genomic_DNA"/>
</dbReference>
<evidence type="ECO:0000313" key="3">
    <source>
        <dbReference type="EMBL" id="QCZ92440.1"/>
    </source>
</evidence>
<dbReference type="Pfam" id="PF04399">
    <property type="entry name" value="Glutaredoxin2_C"/>
    <property type="match status" value="1"/>
</dbReference>
<dbReference type="Pfam" id="PF13409">
    <property type="entry name" value="GST_N_2"/>
    <property type="match status" value="1"/>
</dbReference>
<dbReference type="InterPro" id="IPR007494">
    <property type="entry name" value="Glutaredoxin2_C"/>
</dbReference>
<dbReference type="RefSeq" id="WP_139755194.1">
    <property type="nucleotide sequence ID" value="NZ_CP039852.1"/>
</dbReference>
<feature type="domain" description="Glutaredoxin 2 C-terminal" evidence="1">
    <location>
        <begin position="94"/>
        <end position="216"/>
    </location>
</feature>
<feature type="domain" description="GST N-terminal" evidence="2">
    <location>
        <begin position="9"/>
        <end position="71"/>
    </location>
</feature>
<keyword evidence="4" id="KW-1185">Reference proteome</keyword>
<evidence type="ECO:0000259" key="1">
    <source>
        <dbReference type="Pfam" id="PF04399"/>
    </source>
</evidence>
<evidence type="ECO:0000313" key="4">
    <source>
        <dbReference type="Proteomes" id="UP000304912"/>
    </source>
</evidence>
<reference evidence="3 4" key="1">
    <citation type="submission" date="2019-04" db="EMBL/GenBank/DDBJ databases">
        <title>Salinimonas iocasae sp. nov., a halophilic bacterium isolated from the outer tube casing of tubeworms in Okinawa Trough.</title>
        <authorList>
            <person name="Zhang H."/>
            <person name="Wang H."/>
            <person name="Li C."/>
        </authorList>
    </citation>
    <scope>NUCLEOTIDE SEQUENCE [LARGE SCALE GENOMIC DNA]</scope>
    <source>
        <strain evidence="3 4">KX18D6</strain>
    </source>
</reference>
<dbReference type="SUPFAM" id="SSF52833">
    <property type="entry name" value="Thioredoxin-like"/>
    <property type="match status" value="1"/>
</dbReference>
<dbReference type="Gene3D" id="1.20.1050.10">
    <property type="match status" value="1"/>
</dbReference>
<proteinExistence type="predicted"/>
<dbReference type="InterPro" id="IPR036282">
    <property type="entry name" value="Glutathione-S-Trfase_C_sf"/>
</dbReference>
<dbReference type="InterPro" id="IPR004045">
    <property type="entry name" value="Glutathione_S-Trfase_N"/>
</dbReference>
<dbReference type="PANTHER" id="PTHR12782:SF5">
    <property type="entry name" value="PROSTAGLANDIN E SYNTHASE 2"/>
    <property type="match status" value="1"/>
</dbReference>
<dbReference type="AlphaFoldDB" id="A0A5B7YAG2"/>
<dbReference type="Proteomes" id="UP000304912">
    <property type="component" value="Chromosome"/>
</dbReference>
<organism evidence="3 4">
    <name type="scientific">Salinimonas iocasae</name>
    <dbReference type="NCBI Taxonomy" id="2572577"/>
    <lineage>
        <taxon>Bacteria</taxon>
        <taxon>Pseudomonadati</taxon>
        <taxon>Pseudomonadota</taxon>
        <taxon>Gammaproteobacteria</taxon>
        <taxon>Alteromonadales</taxon>
        <taxon>Alteromonadaceae</taxon>
        <taxon>Alteromonas/Salinimonas group</taxon>
        <taxon>Salinimonas</taxon>
    </lineage>
</organism>
<dbReference type="PANTHER" id="PTHR12782">
    <property type="entry name" value="MICROSOMAL PROSTAGLANDIN E SYNTHASE-2"/>
    <property type="match status" value="1"/>
</dbReference>
<gene>
    <name evidence="3" type="primary">grxB</name>
    <name evidence="3" type="ORF">FBQ74_02670</name>
</gene>
<protein>
    <submittedName>
        <fullName evidence="3">Glutaredoxin 2</fullName>
    </submittedName>
</protein>
<dbReference type="PROSITE" id="PS00195">
    <property type="entry name" value="GLUTAREDOXIN_1"/>
    <property type="match status" value="1"/>
</dbReference>
<dbReference type="Gene3D" id="3.40.30.10">
    <property type="entry name" value="Glutaredoxin"/>
    <property type="match status" value="1"/>
</dbReference>
<dbReference type="KEGG" id="salk:FBQ74_02670"/>
<name>A0A5B7YAG2_9ALTE</name>
<dbReference type="OrthoDB" id="5291571at2"/>
<dbReference type="InterPro" id="IPR011767">
    <property type="entry name" value="GLR_AS"/>
</dbReference>